<dbReference type="GO" id="GO:0046872">
    <property type="term" value="F:metal ion binding"/>
    <property type="evidence" value="ECO:0007669"/>
    <property type="project" value="InterPro"/>
</dbReference>
<evidence type="ECO:0000259" key="1">
    <source>
        <dbReference type="Pfam" id="PF00675"/>
    </source>
</evidence>
<dbReference type="PANTHER" id="PTHR43016">
    <property type="entry name" value="PRESEQUENCE PROTEASE"/>
    <property type="match status" value="1"/>
</dbReference>
<sequence length="464" mass="53722">MNIAKKTYGFALVEKKKVAEINSMARLFRHDSGAELLHIENDDDNKVFAITFRTPPENSKGIPHILEHSVLCGSRKYPIKEPFVELLKGSFKTFLNAMTFADKTMYPVASTNEKDFVNLMDVYLDAVFHPNIYEQPEILMQEGWHHELNKKEDEISIKGVVYNEMQGAFSSPEQILFRNIQRSLFPDHVYGFESGGDPDEIPNLSYEEFIDFHKRFYHPSNSRIFVYGDGSIEDRLKFIHKEYLEEFSESEIDSDIPLVKPWDKPDEIEKYYPISANEDEKEKTYLSMNFVTGESNNLELSMAMGMLDYILMESPAAPLKKALLESRLGKDVFGSYNNHLRQPFFSIIVKNSESERKTEFSELLYSTLEKIIKNGIDKKLIKAAINIIEFHLREADFGSYPKGLVYCMEVMNSWNYNGNPIQALEYETSLKKIKSALTTNYFEKLIDKYLMNNAHRNLLVLSPE</sequence>
<dbReference type="SUPFAM" id="SSF63411">
    <property type="entry name" value="LuxS/MPP-like metallohydrolase"/>
    <property type="match status" value="2"/>
</dbReference>
<gene>
    <name evidence="3" type="ORF">METZ01_LOCUS145491</name>
</gene>
<dbReference type="PANTHER" id="PTHR43016:SF13">
    <property type="entry name" value="PRESEQUENCE PROTEASE, MITOCHONDRIAL"/>
    <property type="match status" value="1"/>
</dbReference>
<dbReference type="InterPro" id="IPR007863">
    <property type="entry name" value="Peptidase_M16_C"/>
</dbReference>
<evidence type="ECO:0008006" key="4">
    <source>
        <dbReference type="Google" id="ProtNLM"/>
    </source>
</evidence>
<feature type="non-terminal residue" evidence="3">
    <location>
        <position position="464"/>
    </location>
</feature>
<dbReference type="InterPro" id="IPR011765">
    <property type="entry name" value="Pept_M16_N"/>
</dbReference>
<dbReference type="Pfam" id="PF05193">
    <property type="entry name" value="Peptidase_M16_C"/>
    <property type="match status" value="1"/>
</dbReference>
<proteinExistence type="predicted"/>
<dbReference type="EMBL" id="UINC01022625">
    <property type="protein sequence ID" value="SVA92637.1"/>
    <property type="molecule type" value="Genomic_DNA"/>
</dbReference>
<dbReference type="Gene3D" id="3.30.830.10">
    <property type="entry name" value="Metalloenzyme, LuxS/M16 peptidase-like"/>
    <property type="match status" value="2"/>
</dbReference>
<dbReference type="GO" id="GO:0004222">
    <property type="term" value="F:metalloendopeptidase activity"/>
    <property type="evidence" value="ECO:0007669"/>
    <property type="project" value="TreeGrafter"/>
</dbReference>
<evidence type="ECO:0000259" key="2">
    <source>
        <dbReference type="Pfam" id="PF05193"/>
    </source>
</evidence>
<organism evidence="3">
    <name type="scientific">marine metagenome</name>
    <dbReference type="NCBI Taxonomy" id="408172"/>
    <lineage>
        <taxon>unclassified sequences</taxon>
        <taxon>metagenomes</taxon>
        <taxon>ecological metagenomes</taxon>
    </lineage>
</organism>
<feature type="domain" description="Peptidase M16 N-terminal" evidence="1">
    <location>
        <begin position="56"/>
        <end position="135"/>
    </location>
</feature>
<name>A0A381ZUW0_9ZZZZ</name>
<evidence type="ECO:0000313" key="3">
    <source>
        <dbReference type="EMBL" id="SVA92637.1"/>
    </source>
</evidence>
<feature type="domain" description="Peptidase M16 C-terminal" evidence="2">
    <location>
        <begin position="203"/>
        <end position="387"/>
    </location>
</feature>
<protein>
    <recommendedName>
        <fullName evidence="4">Peptidase M16C associated domain-containing protein</fullName>
    </recommendedName>
</protein>
<accession>A0A381ZUW0</accession>
<dbReference type="InterPro" id="IPR011249">
    <property type="entry name" value="Metalloenz_LuxS/M16"/>
</dbReference>
<dbReference type="AlphaFoldDB" id="A0A381ZUW0"/>
<dbReference type="GO" id="GO:0016485">
    <property type="term" value="P:protein processing"/>
    <property type="evidence" value="ECO:0007669"/>
    <property type="project" value="TreeGrafter"/>
</dbReference>
<dbReference type="FunFam" id="3.30.830.10:FF:000034">
    <property type="entry name" value="presequence protease 1, chloroplastic/mitochondrial"/>
    <property type="match status" value="1"/>
</dbReference>
<dbReference type="Pfam" id="PF00675">
    <property type="entry name" value="Peptidase_M16"/>
    <property type="match status" value="1"/>
</dbReference>
<reference evidence="3" key="1">
    <citation type="submission" date="2018-05" db="EMBL/GenBank/DDBJ databases">
        <authorList>
            <person name="Lanie J.A."/>
            <person name="Ng W.-L."/>
            <person name="Kazmierczak K.M."/>
            <person name="Andrzejewski T.M."/>
            <person name="Davidsen T.M."/>
            <person name="Wayne K.J."/>
            <person name="Tettelin H."/>
            <person name="Glass J.I."/>
            <person name="Rusch D."/>
            <person name="Podicherti R."/>
            <person name="Tsui H.-C.T."/>
            <person name="Winkler M.E."/>
        </authorList>
    </citation>
    <scope>NUCLEOTIDE SEQUENCE</scope>
</reference>